<evidence type="ECO:0000256" key="6">
    <source>
        <dbReference type="ARBA" id="ARBA00022982"/>
    </source>
</evidence>
<keyword evidence="5 9" id="KW-0479">Metal-binding</keyword>
<name>A0A6V8LWG1_9BACT</name>
<accession>A0A6V8LWG1</accession>
<evidence type="ECO:0000259" key="10">
    <source>
        <dbReference type="PROSITE" id="PS51379"/>
    </source>
</evidence>
<evidence type="ECO:0000313" key="11">
    <source>
        <dbReference type="EMBL" id="GFK93997.1"/>
    </source>
</evidence>
<proteinExistence type="predicted"/>
<evidence type="ECO:0000313" key="12">
    <source>
        <dbReference type="Proteomes" id="UP000494245"/>
    </source>
</evidence>
<dbReference type="GO" id="GO:0051539">
    <property type="term" value="F:4 iron, 4 sulfur cluster binding"/>
    <property type="evidence" value="ECO:0007669"/>
    <property type="project" value="UniProtKB-KW"/>
</dbReference>
<dbReference type="Gene3D" id="3.30.70.20">
    <property type="match status" value="1"/>
</dbReference>
<feature type="domain" description="4Fe-4S ferredoxin-type" evidence="10">
    <location>
        <begin position="7"/>
        <end position="35"/>
    </location>
</feature>
<evidence type="ECO:0000256" key="2">
    <source>
        <dbReference type="ARBA" id="ARBA00003532"/>
    </source>
</evidence>
<sequence>MSDKPLIPVYLDLVPCHGCGACAEVAPDLFGMDQSVERPFLKADEGPENEVRQAIAYCPNDCITTDEE</sequence>
<dbReference type="GO" id="GO:0009055">
    <property type="term" value="F:electron transfer activity"/>
    <property type="evidence" value="ECO:0007669"/>
    <property type="project" value="UniProtKB-UniRule"/>
</dbReference>
<evidence type="ECO:0000256" key="4">
    <source>
        <dbReference type="ARBA" id="ARBA00022485"/>
    </source>
</evidence>
<dbReference type="RefSeq" id="WP_173083616.1">
    <property type="nucleotide sequence ID" value="NZ_BLTE01000007.1"/>
</dbReference>
<dbReference type="PANTHER" id="PTHR39163:SF1">
    <property type="entry name" value="FERREDOXIN"/>
    <property type="match status" value="1"/>
</dbReference>
<evidence type="ECO:0000256" key="8">
    <source>
        <dbReference type="ARBA" id="ARBA00023014"/>
    </source>
</evidence>
<reference evidence="11 12" key="2">
    <citation type="submission" date="2020-05" db="EMBL/GenBank/DDBJ databases">
        <title>Draft genome sequence of Desulfovibrio sp. strainFSS-1.</title>
        <authorList>
            <person name="Shimoshige H."/>
            <person name="Kobayashi H."/>
            <person name="Maekawa T."/>
        </authorList>
    </citation>
    <scope>NUCLEOTIDE SEQUENCE [LARGE SCALE GENOMIC DNA]</scope>
    <source>
        <strain evidence="11 12">SIID29052-01</strain>
    </source>
</reference>
<keyword evidence="4" id="KW-0004">4Fe-4S</keyword>
<evidence type="ECO:0000256" key="3">
    <source>
        <dbReference type="ARBA" id="ARBA00022448"/>
    </source>
</evidence>
<keyword evidence="3 9" id="KW-0813">Transport</keyword>
<evidence type="ECO:0000256" key="5">
    <source>
        <dbReference type="ARBA" id="ARBA00022723"/>
    </source>
</evidence>
<reference evidence="11 12" key="1">
    <citation type="submission" date="2020-04" db="EMBL/GenBank/DDBJ databases">
        <authorList>
            <consortium name="Desulfovibrio sp. FSS-1 genome sequencing consortium"/>
            <person name="Shimoshige H."/>
            <person name="Kobayashi H."/>
            <person name="Maekawa T."/>
        </authorList>
    </citation>
    <scope>NUCLEOTIDE SEQUENCE [LARGE SCALE GENOMIC DNA]</scope>
    <source>
        <strain evidence="11 12">SIID29052-01</strain>
    </source>
</reference>
<dbReference type="Proteomes" id="UP000494245">
    <property type="component" value="Unassembled WGS sequence"/>
</dbReference>
<dbReference type="PANTHER" id="PTHR39163">
    <property type="entry name" value="FERREDOXIN"/>
    <property type="match status" value="1"/>
</dbReference>
<dbReference type="PROSITE" id="PS51379">
    <property type="entry name" value="4FE4S_FER_2"/>
    <property type="match status" value="1"/>
</dbReference>
<dbReference type="InterPro" id="IPR052395">
    <property type="entry name" value="ET_Ferredoxin"/>
</dbReference>
<organism evidence="11 12">
    <name type="scientific">Fundidesulfovibrio magnetotacticus</name>
    <dbReference type="NCBI Taxonomy" id="2730080"/>
    <lineage>
        <taxon>Bacteria</taxon>
        <taxon>Pseudomonadati</taxon>
        <taxon>Thermodesulfobacteriota</taxon>
        <taxon>Desulfovibrionia</taxon>
        <taxon>Desulfovibrionales</taxon>
        <taxon>Desulfovibrionaceae</taxon>
        <taxon>Fundidesulfovibrio</taxon>
    </lineage>
</organism>
<evidence type="ECO:0000256" key="9">
    <source>
        <dbReference type="RuleBase" id="RU368020"/>
    </source>
</evidence>
<protein>
    <recommendedName>
        <fullName evidence="9">Ferredoxin</fullName>
    </recommendedName>
</protein>
<dbReference type="SUPFAM" id="SSF54862">
    <property type="entry name" value="4Fe-4S ferredoxins"/>
    <property type="match status" value="1"/>
</dbReference>
<evidence type="ECO:0000256" key="7">
    <source>
        <dbReference type="ARBA" id="ARBA00023004"/>
    </source>
</evidence>
<comment type="cofactor">
    <cofactor evidence="1">
        <name>[4Fe-4S] cluster</name>
        <dbReference type="ChEBI" id="CHEBI:49883"/>
    </cofactor>
</comment>
<gene>
    <name evidence="11" type="primary">fd1_2</name>
    <name evidence="11" type="ORF">NNJEOMEG_01835</name>
</gene>
<keyword evidence="8 9" id="KW-0411">Iron-sulfur</keyword>
<dbReference type="PRINTS" id="PR00352">
    <property type="entry name" value="3FE4SFRDOXIN"/>
</dbReference>
<dbReference type="InterPro" id="IPR017896">
    <property type="entry name" value="4Fe4S_Fe-S-bd"/>
</dbReference>
<comment type="function">
    <text evidence="2 9">Ferredoxins are iron-sulfur proteins that transfer electrons in a wide variety of metabolic reactions.</text>
</comment>
<keyword evidence="7 9" id="KW-0408">Iron</keyword>
<keyword evidence="12" id="KW-1185">Reference proteome</keyword>
<evidence type="ECO:0000256" key="1">
    <source>
        <dbReference type="ARBA" id="ARBA00001966"/>
    </source>
</evidence>
<dbReference type="Pfam" id="PF13370">
    <property type="entry name" value="Fer4_13"/>
    <property type="match status" value="1"/>
</dbReference>
<dbReference type="AlphaFoldDB" id="A0A6V8LWG1"/>
<comment type="caution">
    <text evidence="11">The sequence shown here is derived from an EMBL/GenBank/DDBJ whole genome shotgun (WGS) entry which is preliminary data.</text>
</comment>
<dbReference type="InterPro" id="IPR001080">
    <property type="entry name" value="3Fe4S_ferredoxin"/>
</dbReference>
<dbReference type="GO" id="GO:0005506">
    <property type="term" value="F:iron ion binding"/>
    <property type="evidence" value="ECO:0007669"/>
    <property type="project" value="UniProtKB-UniRule"/>
</dbReference>
<dbReference type="EMBL" id="BLTE01000007">
    <property type="protein sequence ID" value="GFK93997.1"/>
    <property type="molecule type" value="Genomic_DNA"/>
</dbReference>
<keyword evidence="6 9" id="KW-0249">Electron transport</keyword>